<feature type="transmembrane region" description="Helical" evidence="9">
    <location>
        <begin position="329"/>
        <end position="349"/>
    </location>
</feature>
<keyword evidence="4" id="KW-1003">Cell membrane</keyword>
<evidence type="ECO:0000256" key="1">
    <source>
        <dbReference type="ARBA" id="ARBA00004651"/>
    </source>
</evidence>
<feature type="transmembrane region" description="Helical" evidence="9">
    <location>
        <begin position="111"/>
        <end position="128"/>
    </location>
</feature>
<feature type="transmembrane region" description="Helical" evidence="9">
    <location>
        <begin position="471"/>
        <end position="493"/>
    </location>
</feature>
<dbReference type="Pfam" id="PF07690">
    <property type="entry name" value="MFS_1"/>
    <property type="match status" value="1"/>
</dbReference>
<keyword evidence="8" id="KW-0046">Antibiotic resistance</keyword>
<dbReference type="InterPro" id="IPR011701">
    <property type="entry name" value="MFS"/>
</dbReference>
<sequence>MGHPRGTARTWALAALCAAQFMSMLDSTVVNLAMQSIRGDLDAGVSGLQWVVGAYVLAFACLLLTGGSLGDRFGRKRMFLSGLTVFTGGSLLCAAAQTLPTLVLGRVVQGLGAALFVPTTLAVLTHLFPEPKERARAIGVWAGVSALALPLGPLLGGFLVDGFGWPSVFLVNGPVGIAALAVSYRALPETPMTRRPVDLPGQVLGICWLGGVTYALIEAEHEGWGSPRIAALLALAVVALALFLVVEKRAAQPMVPLGLFRDGRFAACNGVLFAVAFGLLSSFLFLSLFLQQVQEYTPAEAGLRMLPLLLPAAAAAPVAGRLAGRYGPVLPMTCGLVMAGGALLALSAADATTPYARWWPVLVPLGAGVGMTVTPTNAALMASVEQAKAGIASATSIASQQVGNVLGIAVVGAVVTMGFSASLTERAAQLDMSPGAAERLVDAAVGSSLGVGRSERGGQGETIDRAFADGIGQGLVVSGSAYLFGAALTLAFVREREQPQSSGAALAGSRKP</sequence>
<evidence type="ECO:0000256" key="6">
    <source>
        <dbReference type="ARBA" id="ARBA00022989"/>
    </source>
</evidence>
<evidence type="ECO:0000313" key="11">
    <source>
        <dbReference type="EMBL" id="MCH6159358.1"/>
    </source>
</evidence>
<dbReference type="Gene3D" id="1.20.1720.10">
    <property type="entry name" value="Multidrug resistance protein D"/>
    <property type="match status" value="1"/>
</dbReference>
<comment type="caution">
    <text evidence="11">The sequence shown here is derived from an EMBL/GenBank/DDBJ whole genome shotgun (WGS) entry which is preliminary data.</text>
</comment>
<dbReference type="NCBIfam" id="TIGR00711">
    <property type="entry name" value="efflux_EmrB"/>
    <property type="match status" value="1"/>
</dbReference>
<feature type="transmembrane region" description="Helical" evidence="9">
    <location>
        <begin position="361"/>
        <end position="384"/>
    </location>
</feature>
<organism evidence="11 12">
    <name type="scientific">Streptomyces marispadix</name>
    <dbReference type="NCBI Taxonomy" id="2922868"/>
    <lineage>
        <taxon>Bacteria</taxon>
        <taxon>Bacillati</taxon>
        <taxon>Actinomycetota</taxon>
        <taxon>Actinomycetes</taxon>
        <taxon>Kitasatosporales</taxon>
        <taxon>Streptomycetaceae</taxon>
        <taxon>Streptomyces</taxon>
    </lineage>
</organism>
<dbReference type="Proteomes" id="UP001166784">
    <property type="component" value="Unassembled WGS sequence"/>
</dbReference>
<reference evidence="11" key="2">
    <citation type="journal article" date="2023" name="Int. J. Syst. Evol. Microbiol.">
        <title>Streptomyces marispadix sp. nov., isolated from marine beach sediment of the Northern Coast of Portugal.</title>
        <authorList>
            <person name="dos Santos J.D.N."/>
            <person name="Vitorino I.R."/>
            <person name="Kallscheuer N."/>
            <person name="Srivastava A."/>
            <person name="Krautwurst S."/>
            <person name="Marz M."/>
            <person name="Jogler C."/>
            <person name="Lobo Da Cunha A."/>
            <person name="Catita J."/>
            <person name="Goncalves H."/>
            <person name="Gonzalez I."/>
            <person name="Reyes F."/>
            <person name="Lage O.M."/>
        </authorList>
    </citation>
    <scope>NUCLEOTIDE SEQUENCE</scope>
    <source>
        <strain evidence="11">M600PL45_2</strain>
    </source>
</reference>
<feature type="transmembrane region" description="Helical" evidence="9">
    <location>
        <begin position="229"/>
        <end position="246"/>
    </location>
</feature>
<dbReference type="PRINTS" id="PR01036">
    <property type="entry name" value="TCRTETB"/>
</dbReference>
<accession>A0ABS9ST43</accession>
<feature type="transmembrane region" description="Helical" evidence="9">
    <location>
        <begin position="78"/>
        <end position="99"/>
    </location>
</feature>
<dbReference type="SUPFAM" id="SSF103473">
    <property type="entry name" value="MFS general substrate transporter"/>
    <property type="match status" value="1"/>
</dbReference>
<dbReference type="CDD" id="cd17321">
    <property type="entry name" value="MFS_MMR_MDR_like"/>
    <property type="match status" value="1"/>
</dbReference>
<feature type="transmembrane region" description="Helical" evidence="9">
    <location>
        <begin position="165"/>
        <end position="187"/>
    </location>
</feature>
<dbReference type="InterPro" id="IPR004638">
    <property type="entry name" value="EmrB-like"/>
</dbReference>
<dbReference type="Gene3D" id="1.20.1250.20">
    <property type="entry name" value="MFS general substrate transporter like domains"/>
    <property type="match status" value="1"/>
</dbReference>
<evidence type="ECO:0000256" key="9">
    <source>
        <dbReference type="SAM" id="Phobius"/>
    </source>
</evidence>
<keyword evidence="3" id="KW-0813">Transport</keyword>
<evidence type="ECO:0000256" key="7">
    <source>
        <dbReference type="ARBA" id="ARBA00023136"/>
    </source>
</evidence>
<name>A0ABS9ST43_9ACTN</name>
<keyword evidence="7 9" id="KW-0472">Membrane</keyword>
<dbReference type="InterPro" id="IPR020846">
    <property type="entry name" value="MFS_dom"/>
</dbReference>
<feature type="transmembrane region" description="Helical" evidence="9">
    <location>
        <begin position="140"/>
        <end position="159"/>
    </location>
</feature>
<keyword evidence="6 9" id="KW-1133">Transmembrane helix</keyword>
<feature type="transmembrane region" description="Helical" evidence="9">
    <location>
        <begin position="48"/>
        <end position="66"/>
    </location>
</feature>
<gene>
    <name evidence="11" type="ORF">MMA15_02670</name>
</gene>
<feature type="domain" description="Major facilitator superfamily (MFS) profile" evidence="10">
    <location>
        <begin position="12"/>
        <end position="497"/>
    </location>
</feature>
<dbReference type="EMBL" id="JAKWJU010000002">
    <property type="protein sequence ID" value="MCH6159358.1"/>
    <property type="molecule type" value="Genomic_DNA"/>
</dbReference>
<dbReference type="PROSITE" id="PS50850">
    <property type="entry name" value="MFS"/>
    <property type="match status" value="1"/>
</dbReference>
<evidence type="ECO:0000259" key="10">
    <source>
        <dbReference type="PROSITE" id="PS50850"/>
    </source>
</evidence>
<feature type="transmembrane region" description="Helical" evidence="9">
    <location>
        <begin position="405"/>
        <end position="423"/>
    </location>
</feature>
<evidence type="ECO:0000313" key="12">
    <source>
        <dbReference type="Proteomes" id="UP001166784"/>
    </source>
</evidence>
<feature type="transmembrane region" description="Helical" evidence="9">
    <location>
        <begin position="199"/>
        <end position="217"/>
    </location>
</feature>
<comment type="similarity">
    <text evidence="2">Belongs to the major facilitator superfamily. EmrB family.</text>
</comment>
<dbReference type="PANTHER" id="PTHR42718:SF9">
    <property type="entry name" value="MAJOR FACILITATOR SUPERFAMILY MULTIDRUG TRANSPORTER MFSC"/>
    <property type="match status" value="1"/>
</dbReference>
<dbReference type="RefSeq" id="WP_241057317.1">
    <property type="nucleotide sequence ID" value="NZ_JAKWJU010000002.1"/>
</dbReference>
<reference evidence="11" key="1">
    <citation type="submission" date="2022-03" db="EMBL/GenBank/DDBJ databases">
        <authorList>
            <person name="Santos J.D.N."/>
            <person name="Kallscheuer N."/>
            <person name="Jogler C."/>
            <person name="Lage O.M."/>
        </authorList>
    </citation>
    <scope>NUCLEOTIDE SEQUENCE</scope>
    <source>
        <strain evidence="11">M600PL45_2</strain>
    </source>
</reference>
<dbReference type="PANTHER" id="PTHR42718">
    <property type="entry name" value="MAJOR FACILITATOR SUPERFAMILY MULTIDRUG TRANSPORTER MFSC"/>
    <property type="match status" value="1"/>
</dbReference>
<evidence type="ECO:0000256" key="8">
    <source>
        <dbReference type="ARBA" id="ARBA00023251"/>
    </source>
</evidence>
<keyword evidence="5 9" id="KW-0812">Transmembrane</keyword>
<feature type="transmembrane region" description="Helical" evidence="9">
    <location>
        <begin position="267"/>
        <end position="290"/>
    </location>
</feature>
<feature type="transmembrane region" description="Helical" evidence="9">
    <location>
        <begin position="302"/>
        <end position="322"/>
    </location>
</feature>
<evidence type="ECO:0000256" key="3">
    <source>
        <dbReference type="ARBA" id="ARBA00022448"/>
    </source>
</evidence>
<evidence type="ECO:0000256" key="2">
    <source>
        <dbReference type="ARBA" id="ARBA00008537"/>
    </source>
</evidence>
<dbReference type="InterPro" id="IPR036259">
    <property type="entry name" value="MFS_trans_sf"/>
</dbReference>
<proteinExistence type="inferred from homology"/>
<keyword evidence="12" id="KW-1185">Reference proteome</keyword>
<evidence type="ECO:0000256" key="4">
    <source>
        <dbReference type="ARBA" id="ARBA00022475"/>
    </source>
</evidence>
<evidence type="ECO:0000256" key="5">
    <source>
        <dbReference type="ARBA" id="ARBA00022692"/>
    </source>
</evidence>
<comment type="subcellular location">
    <subcellularLocation>
        <location evidence="1">Cell membrane</location>
        <topology evidence="1">Multi-pass membrane protein</topology>
    </subcellularLocation>
</comment>
<protein>
    <submittedName>
        <fullName evidence="11">MFS transporter</fullName>
    </submittedName>
</protein>